<proteinExistence type="predicted"/>
<comment type="caution">
    <text evidence="2">The sequence shown here is derived from an EMBL/GenBank/DDBJ whole genome shotgun (WGS) entry which is preliminary data.</text>
</comment>
<feature type="transmembrane region" description="Helical" evidence="1">
    <location>
        <begin position="16"/>
        <end position="36"/>
    </location>
</feature>
<dbReference type="HOGENOM" id="CLU_3288755_0_0_6"/>
<evidence type="ECO:0000313" key="2">
    <source>
        <dbReference type="EMBL" id="EFE22019.1"/>
    </source>
</evidence>
<keyword evidence="1" id="KW-0472">Membrane</keyword>
<reference evidence="2 3" key="1">
    <citation type="submission" date="2010-02" db="EMBL/GenBank/DDBJ databases">
        <authorList>
            <person name="Weinstock G."/>
            <person name="Sodergren E."/>
            <person name="Clifton S."/>
            <person name="Fulton L."/>
            <person name="Fulton B."/>
            <person name="Courtney L."/>
            <person name="Fronick C."/>
            <person name="Harrison M."/>
            <person name="Strong C."/>
            <person name="Farmer C."/>
            <person name="Delahaunty K."/>
            <person name="Markovic C."/>
            <person name="Hall O."/>
            <person name="Minx P."/>
            <person name="Tomlinson C."/>
            <person name="Mitreva M."/>
            <person name="Nelson J."/>
            <person name="Hou S."/>
            <person name="Wollam A."/>
            <person name="Pepin K.H."/>
            <person name="Johnson M."/>
            <person name="Bhonagiri V."/>
            <person name="Zhang X."/>
            <person name="Suruliraj S."/>
            <person name="Warren W."/>
            <person name="Chinwalla A."/>
            <person name="Mardis E.R."/>
            <person name="Wilson R.K."/>
        </authorList>
    </citation>
    <scope>NUCLEOTIDE SEQUENCE [LARGE SCALE GENOMIC DNA]</scope>
    <source>
        <strain evidence="2 3">ATCC 23685</strain>
    </source>
</reference>
<dbReference type="EMBL" id="ADGK01000253">
    <property type="protein sequence ID" value="EFE22019.1"/>
    <property type="molecule type" value="Genomic_DNA"/>
</dbReference>
<keyword evidence="1" id="KW-0812">Transmembrane</keyword>
<evidence type="ECO:0000313" key="3">
    <source>
        <dbReference type="Proteomes" id="UP000003692"/>
    </source>
</evidence>
<protein>
    <submittedName>
        <fullName evidence="2">Uncharacterized protein</fullName>
    </submittedName>
</protein>
<sequence length="40" mass="4321">MTEDGGSSLPPPLSSLLSPLCVSLFVGMFNISLFYFRILA</sequence>
<dbReference type="AlphaFoldDB" id="D4F8A4"/>
<evidence type="ECO:0000256" key="1">
    <source>
        <dbReference type="SAM" id="Phobius"/>
    </source>
</evidence>
<accession>D4F8A4</accession>
<name>D4F8A4_EDWTA</name>
<dbReference type="Proteomes" id="UP000003692">
    <property type="component" value="Unassembled WGS sequence"/>
</dbReference>
<gene>
    <name evidence="2" type="ORF">EDWATA_02991</name>
</gene>
<organism evidence="2 3">
    <name type="scientific">Edwardsiella tarda ATCC 23685</name>
    <dbReference type="NCBI Taxonomy" id="500638"/>
    <lineage>
        <taxon>Bacteria</taxon>
        <taxon>Pseudomonadati</taxon>
        <taxon>Pseudomonadota</taxon>
        <taxon>Gammaproteobacteria</taxon>
        <taxon>Enterobacterales</taxon>
        <taxon>Hafniaceae</taxon>
        <taxon>Edwardsiella</taxon>
    </lineage>
</organism>
<keyword evidence="1" id="KW-1133">Transmembrane helix</keyword>